<dbReference type="InterPro" id="IPR036390">
    <property type="entry name" value="WH_DNA-bd_sf"/>
</dbReference>
<dbReference type="AlphaFoldDB" id="A0AAU7AWP6"/>
<dbReference type="GO" id="GO:0003700">
    <property type="term" value="F:DNA-binding transcription factor activity"/>
    <property type="evidence" value="ECO:0007669"/>
    <property type="project" value="InterPro"/>
</dbReference>
<dbReference type="PANTHER" id="PTHR44846">
    <property type="entry name" value="MANNOSYL-D-GLYCERATE TRANSPORT/METABOLISM SYSTEM REPRESSOR MNGR-RELATED"/>
    <property type="match status" value="1"/>
</dbReference>
<dbReference type="CDD" id="cd07377">
    <property type="entry name" value="WHTH_GntR"/>
    <property type="match status" value="1"/>
</dbReference>
<dbReference type="InterPro" id="IPR050679">
    <property type="entry name" value="Bact_HTH_transcr_reg"/>
</dbReference>
<dbReference type="SUPFAM" id="SSF46785">
    <property type="entry name" value="Winged helix' DNA-binding domain"/>
    <property type="match status" value="1"/>
</dbReference>
<dbReference type="KEGG" id="parq:DSM112329_02919"/>
<reference evidence="5" key="1">
    <citation type="submission" date="2022-12" db="EMBL/GenBank/DDBJ databases">
        <title>Paraconexibacter alkalitolerans sp. nov. and Baekduia alba sp. nov., isolated from soil and emended description of the genera Paraconexibacter (Chun et al., 2020) and Baekduia (An et al., 2020).</title>
        <authorList>
            <person name="Vieira S."/>
            <person name="Huber K.J."/>
            <person name="Geppert A."/>
            <person name="Wolf J."/>
            <person name="Neumann-Schaal M."/>
            <person name="Muesken M."/>
            <person name="Overmann J."/>
        </authorList>
    </citation>
    <scope>NUCLEOTIDE SEQUENCE</scope>
    <source>
        <strain evidence="5">AEG42_29</strain>
    </source>
</reference>
<dbReference type="EMBL" id="CP114014">
    <property type="protein sequence ID" value="XAY06058.1"/>
    <property type="molecule type" value="Genomic_DNA"/>
</dbReference>
<feature type="domain" description="HTH gntR-type" evidence="4">
    <location>
        <begin position="13"/>
        <end position="81"/>
    </location>
</feature>
<dbReference type="PANTHER" id="PTHR44846:SF17">
    <property type="entry name" value="GNTR-FAMILY TRANSCRIPTIONAL REGULATOR"/>
    <property type="match status" value="1"/>
</dbReference>
<sequence length="116" mass="12507">MLAVKLDRSAGAAELHEQVAAEIRRAIAEGEAHPGDRLPPAVDLAAVAGVNKNTVLRALHLLRDEGLLEFRRGRGVTVVGEPERGAVIQRARDLVAFARQQGYAKDELLAIIARVD</sequence>
<dbReference type="GO" id="GO:0003677">
    <property type="term" value="F:DNA binding"/>
    <property type="evidence" value="ECO:0007669"/>
    <property type="project" value="UniProtKB-KW"/>
</dbReference>
<proteinExistence type="predicted"/>
<evidence type="ECO:0000256" key="3">
    <source>
        <dbReference type="ARBA" id="ARBA00023163"/>
    </source>
</evidence>
<dbReference type="GO" id="GO:0045892">
    <property type="term" value="P:negative regulation of DNA-templated transcription"/>
    <property type="evidence" value="ECO:0007669"/>
    <property type="project" value="TreeGrafter"/>
</dbReference>
<evidence type="ECO:0000256" key="2">
    <source>
        <dbReference type="ARBA" id="ARBA00023125"/>
    </source>
</evidence>
<keyword evidence="2" id="KW-0238">DNA-binding</keyword>
<evidence type="ECO:0000256" key="1">
    <source>
        <dbReference type="ARBA" id="ARBA00023015"/>
    </source>
</evidence>
<keyword evidence="1" id="KW-0805">Transcription regulation</keyword>
<accession>A0AAU7AWP6</accession>
<protein>
    <recommendedName>
        <fullName evidence="4">HTH gntR-type domain-containing protein</fullName>
    </recommendedName>
</protein>
<dbReference type="SMART" id="SM00345">
    <property type="entry name" value="HTH_GNTR"/>
    <property type="match status" value="1"/>
</dbReference>
<dbReference type="InterPro" id="IPR036388">
    <property type="entry name" value="WH-like_DNA-bd_sf"/>
</dbReference>
<gene>
    <name evidence="5" type="ORF">DSM112329_02919</name>
</gene>
<dbReference type="InterPro" id="IPR000524">
    <property type="entry name" value="Tscrpt_reg_HTH_GntR"/>
</dbReference>
<dbReference type="Pfam" id="PF00392">
    <property type="entry name" value="GntR"/>
    <property type="match status" value="1"/>
</dbReference>
<evidence type="ECO:0000313" key="5">
    <source>
        <dbReference type="EMBL" id="XAY06058.1"/>
    </source>
</evidence>
<name>A0AAU7AWP6_9ACTN</name>
<keyword evidence="3" id="KW-0804">Transcription</keyword>
<dbReference type="PROSITE" id="PS50949">
    <property type="entry name" value="HTH_GNTR"/>
    <property type="match status" value="1"/>
</dbReference>
<organism evidence="5">
    <name type="scientific">Paraconexibacter sp. AEG42_29</name>
    <dbReference type="NCBI Taxonomy" id="2997339"/>
    <lineage>
        <taxon>Bacteria</taxon>
        <taxon>Bacillati</taxon>
        <taxon>Actinomycetota</taxon>
        <taxon>Thermoleophilia</taxon>
        <taxon>Solirubrobacterales</taxon>
        <taxon>Paraconexibacteraceae</taxon>
        <taxon>Paraconexibacter</taxon>
    </lineage>
</organism>
<evidence type="ECO:0000259" key="4">
    <source>
        <dbReference type="PROSITE" id="PS50949"/>
    </source>
</evidence>
<dbReference type="RefSeq" id="WP_354697296.1">
    <property type="nucleotide sequence ID" value="NZ_CP114014.1"/>
</dbReference>
<dbReference type="Gene3D" id="1.10.10.10">
    <property type="entry name" value="Winged helix-like DNA-binding domain superfamily/Winged helix DNA-binding domain"/>
    <property type="match status" value="1"/>
</dbReference>